<name>E9SFQ9_RUMAL</name>
<reference evidence="3 4" key="1">
    <citation type="submission" date="2011-02" db="EMBL/GenBank/DDBJ databases">
        <authorList>
            <person name="Nelson K.E."/>
            <person name="Sutton G."/>
            <person name="Torralba M."/>
            <person name="Durkin S."/>
            <person name="Harkins D."/>
            <person name="Montgomery R."/>
            <person name="Ziemer C."/>
            <person name="Klaassens E."/>
            <person name="Ocuiv P."/>
            <person name="Morrison M."/>
        </authorList>
    </citation>
    <scope>NUCLEOTIDE SEQUENCE [LARGE SCALE GENOMIC DNA]</scope>
    <source>
        <strain evidence="3 4">8</strain>
    </source>
</reference>
<dbReference type="InterPro" id="IPR025588">
    <property type="entry name" value="YcxB-like_C"/>
</dbReference>
<dbReference type="OrthoDB" id="1819790at2"/>
<feature type="domain" description="YcxB-like C-terminal" evidence="2">
    <location>
        <begin position="110"/>
        <end position="166"/>
    </location>
</feature>
<keyword evidence="4" id="KW-1185">Reference proteome</keyword>
<dbReference type="Proteomes" id="UP000004259">
    <property type="component" value="Unassembled WGS sequence"/>
</dbReference>
<dbReference type="EMBL" id="ADKM02000122">
    <property type="protein sequence ID" value="EGC01722.1"/>
    <property type="molecule type" value="Genomic_DNA"/>
</dbReference>
<comment type="caution">
    <text evidence="3">The sequence shown here is derived from an EMBL/GenBank/DDBJ whole genome shotgun (WGS) entry which is preliminary data.</text>
</comment>
<evidence type="ECO:0000259" key="2">
    <source>
        <dbReference type="Pfam" id="PF14317"/>
    </source>
</evidence>
<evidence type="ECO:0000313" key="4">
    <source>
        <dbReference type="Proteomes" id="UP000004259"/>
    </source>
</evidence>
<dbReference type="Pfam" id="PF14317">
    <property type="entry name" value="YcxB"/>
    <property type="match status" value="1"/>
</dbReference>
<gene>
    <name evidence="3" type="ORF">CUS_7858</name>
</gene>
<proteinExistence type="predicted"/>
<keyword evidence="1" id="KW-0472">Membrane</keyword>
<feature type="transmembrane region" description="Helical" evidence="1">
    <location>
        <begin position="36"/>
        <end position="55"/>
    </location>
</feature>
<sequence>MNILFSNTTTTRSESNMSDLEIMQANNALGREKKKLRYTVTGAIGIPLFVIIYFFLIPAAYTNYATMLAVGFICLVIGYLPAEMVVKSKYGNGAGTGMVITPPKTYTYNFTEDKIMIVQDFESMNIPYNAIDRVTQNPYHYYIYYMGYKYQLDKNGFTTNISEFERLMMNNGKTIGVEYGN</sequence>
<keyword evidence="1" id="KW-0812">Transmembrane</keyword>
<dbReference type="AlphaFoldDB" id="E9SFQ9"/>
<protein>
    <submittedName>
        <fullName evidence="3">Conserved domain protein</fullName>
    </submittedName>
</protein>
<organism evidence="3 4">
    <name type="scientific">Ruminococcus albus 8</name>
    <dbReference type="NCBI Taxonomy" id="246199"/>
    <lineage>
        <taxon>Bacteria</taxon>
        <taxon>Bacillati</taxon>
        <taxon>Bacillota</taxon>
        <taxon>Clostridia</taxon>
        <taxon>Eubacteriales</taxon>
        <taxon>Oscillospiraceae</taxon>
        <taxon>Ruminococcus</taxon>
    </lineage>
</organism>
<keyword evidence="1" id="KW-1133">Transmembrane helix</keyword>
<dbReference type="RefSeq" id="WP_002851966.1">
    <property type="nucleotide sequence ID" value="NZ_ADKM02000122.1"/>
</dbReference>
<feature type="transmembrane region" description="Helical" evidence="1">
    <location>
        <begin position="61"/>
        <end position="80"/>
    </location>
</feature>
<evidence type="ECO:0000256" key="1">
    <source>
        <dbReference type="SAM" id="Phobius"/>
    </source>
</evidence>
<evidence type="ECO:0000313" key="3">
    <source>
        <dbReference type="EMBL" id="EGC01722.1"/>
    </source>
</evidence>
<dbReference type="STRING" id="246199.CUS_7858"/>
<accession>E9SFQ9</accession>